<name>A0A1G9YC06_9BACL</name>
<dbReference type="Pfam" id="PF13646">
    <property type="entry name" value="HEAT_2"/>
    <property type="match status" value="1"/>
</dbReference>
<protein>
    <submittedName>
        <fullName evidence="2">HEAT repeat</fullName>
    </submittedName>
</protein>
<dbReference type="Pfam" id="PF03130">
    <property type="entry name" value="HEAT_PBS"/>
    <property type="match status" value="1"/>
</dbReference>
<dbReference type="GO" id="GO:0016706">
    <property type="term" value="F:2-oxoglutarate-dependent dioxygenase activity"/>
    <property type="evidence" value="ECO:0007669"/>
    <property type="project" value="UniProtKB-ARBA"/>
</dbReference>
<sequence length="474" mass="53150">MATQLKVASRLLLTDDQIKKFITDGFLILKTDFSKEFHETLNTQLRMVYEEEGNPGNNLLPRIPELQKVLEHPVITGALTSVLGSDYMLHAHRHGHYNASPEAGGWHKDSYWGYQRMRNHHPWWAMIMYFPQDTPRELGPTGIMPGTQNYETRIFQSDDTKEEALASGKAGTFALIHYDIWHRATANVLGEPRFMLKFEFMRMKAPAVPSWAHEEQTWSRPTSSQALPEQHEVMWEDTWNWLAGKTGSLAGTKPMDEAVVQALIQQLEDEYEPQALNAAYELACSGKHGVYELLQALYHENIRVSRLAAYGLSIAGPEAVSGLISALENGRRKTVVHAAFALGEQGPQAAKAVPQLIQCLRHPSEKVRRTATEVLSMIGEPSEEVVQGLAQCLEDSDVQVRFMAGLSLARLGPTASASVPSLEKALNDENRYVRAHAAEALRYIGTEQAKDTLIQFLFKSRWCPTTTPANPFYP</sequence>
<dbReference type="InterPro" id="IPR011989">
    <property type="entry name" value="ARM-like"/>
</dbReference>
<dbReference type="STRING" id="459525.SAMN04488137_3330"/>
<dbReference type="InterPro" id="IPR004155">
    <property type="entry name" value="PBS_lyase_HEAT"/>
</dbReference>
<dbReference type="SMART" id="SM00567">
    <property type="entry name" value="EZ_HEAT"/>
    <property type="match status" value="5"/>
</dbReference>
<dbReference type="InterPro" id="IPR016024">
    <property type="entry name" value="ARM-type_fold"/>
</dbReference>
<dbReference type="OrthoDB" id="505313at2"/>
<gene>
    <name evidence="2" type="ORF">SAMN04488137_3330</name>
</gene>
<dbReference type="RefSeq" id="WP_090236080.1">
    <property type="nucleotide sequence ID" value="NZ_FNHW01000001.1"/>
</dbReference>
<accession>A0A1G9YC06</accession>
<reference evidence="3" key="1">
    <citation type="submission" date="2016-10" db="EMBL/GenBank/DDBJ databases">
        <authorList>
            <person name="Varghese N."/>
            <person name="Submissions S."/>
        </authorList>
    </citation>
    <scope>NUCLEOTIDE SEQUENCE [LARGE SCALE GENOMIC DNA]</scope>
    <source>
        <strain evidence="3">CGMCC 1.6854</strain>
    </source>
</reference>
<dbReference type="PANTHER" id="PTHR12697">
    <property type="entry name" value="PBS LYASE HEAT-LIKE PROTEIN"/>
    <property type="match status" value="1"/>
</dbReference>
<dbReference type="Gene3D" id="2.60.120.620">
    <property type="entry name" value="q2cbj1_9rhob like domain"/>
    <property type="match status" value="1"/>
</dbReference>
<evidence type="ECO:0000313" key="3">
    <source>
        <dbReference type="Proteomes" id="UP000199544"/>
    </source>
</evidence>
<dbReference type="PROSITE" id="PS50077">
    <property type="entry name" value="HEAT_REPEAT"/>
    <property type="match status" value="1"/>
</dbReference>
<dbReference type="InterPro" id="IPR021133">
    <property type="entry name" value="HEAT_type_2"/>
</dbReference>
<dbReference type="InterPro" id="IPR008775">
    <property type="entry name" value="Phytyl_CoA_dOase-like"/>
</dbReference>
<dbReference type="PANTHER" id="PTHR12697:SF5">
    <property type="entry name" value="DEOXYHYPUSINE HYDROXYLASE"/>
    <property type="match status" value="1"/>
</dbReference>
<dbReference type="Proteomes" id="UP000199544">
    <property type="component" value="Unassembled WGS sequence"/>
</dbReference>
<dbReference type="Gene3D" id="1.25.10.10">
    <property type="entry name" value="Leucine-rich Repeat Variant"/>
    <property type="match status" value="2"/>
</dbReference>
<dbReference type="AlphaFoldDB" id="A0A1G9YC06"/>
<keyword evidence="3" id="KW-1185">Reference proteome</keyword>
<dbReference type="Pfam" id="PF05721">
    <property type="entry name" value="PhyH"/>
    <property type="match status" value="1"/>
</dbReference>
<proteinExistence type="predicted"/>
<dbReference type="EMBL" id="FNHW01000001">
    <property type="protein sequence ID" value="SDN06567.1"/>
    <property type="molecule type" value="Genomic_DNA"/>
</dbReference>
<organism evidence="2 3">
    <name type="scientific">Fictibacillus solisalsi</name>
    <dbReference type="NCBI Taxonomy" id="459525"/>
    <lineage>
        <taxon>Bacteria</taxon>
        <taxon>Bacillati</taxon>
        <taxon>Bacillota</taxon>
        <taxon>Bacilli</taxon>
        <taxon>Bacillales</taxon>
        <taxon>Fictibacillaceae</taxon>
        <taxon>Fictibacillus</taxon>
    </lineage>
</organism>
<comment type="function">
    <text evidence="1">Catalyzes the hydroxylation of the N(6)-(4-aminobutyl)-L-lysine intermediate produced by deoxyhypusine synthase/DHPS on a critical lysine of the eukaryotic translation initiation factor 5A/eIF-5A. This is the second step of the post-translational modification of that lysine into an unusual amino acid residue named hypusine. Hypusination is unique to mature eIF-5A factor and is essential for its function.</text>
</comment>
<evidence type="ECO:0000313" key="2">
    <source>
        <dbReference type="EMBL" id="SDN06567.1"/>
    </source>
</evidence>
<dbReference type="SUPFAM" id="SSF48371">
    <property type="entry name" value="ARM repeat"/>
    <property type="match status" value="1"/>
</dbReference>
<evidence type="ECO:0000256" key="1">
    <source>
        <dbReference type="ARBA" id="ARBA00045876"/>
    </source>
</evidence>
<dbReference type="SUPFAM" id="SSF51197">
    <property type="entry name" value="Clavaminate synthase-like"/>
    <property type="match status" value="1"/>
</dbReference>